<protein>
    <submittedName>
        <fullName evidence="1">Uncharacterized protein</fullName>
    </submittedName>
</protein>
<reference evidence="2" key="1">
    <citation type="submission" date="2016-11" db="EMBL/GenBank/DDBJ databases">
        <authorList>
            <person name="Varghese N."/>
            <person name="Submissions S."/>
        </authorList>
    </citation>
    <scope>NUCLEOTIDE SEQUENCE [LARGE SCALE GENOMIC DNA]</scope>
    <source>
        <strain evidence="2">DSM 16219</strain>
    </source>
</reference>
<proteinExistence type="predicted"/>
<name>A0A1M6Y4Z5_9BACT</name>
<feature type="non-terminal residue" evidence="1">
    <location>
        <position position="61"/>
    </location>
</feature>
<dbReference type="AlphaFoldDB" id="A0A1M6Y4Z5"/>
<dbReference type="RefSeq" id="WP_211482838.1">
    <property type="nucleotide sequence ID" value="NZ_FQZU01000047.1"/>
</dbReference>
<keyword evidence="2" id="KW-1185">Reference proteome</keyword>
<organism evidence="1 2">
    <name type="scientific">Desulfatibacillum alkenivorans DSM 16219</name>
    <dbReference type="NCBI Taxonomy" id="1121393"/>
    <lineage>
        <taxon>Bacteria</taxon>
        <taxon>Pseudomonadati</taxon>
        <taxon>Thermodesulfobacteriota</taxon>
        <taxon>Desulfobacteria</taxon>
        <taxon>Desulfobacterales</taxon>
        <taxon>Desulfatibacillaceae</taxon>
        <taxon>Desulfatibacillum</taxon>
    </lineage>
</organism>
<sequence>MHTLSRMWHSIQNTLFPWLEEELDPLTEKQRQFVSVMELLDPVPFLTQFQWCGNGRKPEDR</sequence>
<dbReference type="Proteomes" id="UP000183994">
    <property type="component" value="Unassembled WGS sequence"/>
</dbReference>
<evidence type="ECO:0000313" key="2">
    <source>
        <dbReference type="Proteomes" id="UP000183994"/>
    </source>
</evidence>
<accession>A0A1M6Y4Z5</accession>
<dbReference type="EMBL" id="FQZU01000047">
    <property type="protein sequence ID" value="SHL13238.1"/>
    <property type="molecule type" value="Genomic_DNA"/>
</dbReference>
<evidence type="ECO:0000313" key="1">
    <source>
        <dbReference type="EMBL" id="SHL13238.1"/>
    </source>
</evidence>
<gene>
    <name evidence="1" type="ORF">SAMN02745216_04665</name>
</gene>